<dbReference type="EMBL" id="CZKA01000016">
    <property type="protein sequence ID" value="CUR55094.1"/>
    <property type="molecule type" value="Genomic_DNA"/>
</dbReference>
<name>A0A2P2BZD4_9ZZZZ</name>
<proteinExistence type="predicted"/>
<accession>A0A2P2BZD4</accession>
<evidence type="ECO:0000256" key="1">
    <source>
        <dbReference type="SAM" id="MobiDB-lite"/>
    </source>
</evidence>
<gene>
    <name evidence="2" type="ORF">NOCA2230014</name>
</gene>
<organism evidence="2">
    <name type="scientific">metagenome</name>
    <dbReference type="NCBI Taxonomy" id="256318"/>
    <lineage>
        <taxon>unclassified sequences</taxon>
        <taxon>metagenomes</taxon>
    </lineage>
</organism>
<sequence length="216" mass="22631">MRPVLVLAAVLLLAACGAPEEPDGPLRPAEAPAATSDAMPTSTPAAAGLVTTRWPVTVLDDGDGAELCAGGVLDSLPPQCGGPVLAGWAWSEHAGDFQRVHGVRWGEFVVTGRFDGEVFTPTEVTPVALFDPPPTDTELDPDLDPTSHPLRTGVTEVDLRRIQRELSDLPGLQSSWAENGAVAVTVLYDDGSLQKWADRTYGDGLVVVSSALVEVG</sequence>
<evidence type="ECO:0000313" key="2">
    <source>
        <dbReference type="EMBL" id="CUR55094.1"/>
    </source>
</evidence>
<protein>
    <submittedName>
        <fullName evidence="2">Uncharacterized protein</fullName>
    </submittedName>
</protein>
<reference evidence="2" key="1">
    <citation type="submission" date="2015-08" db="EMBL/GenBank/DDBJ databases">
        <authorList>
            <person name="Babu N.S."/>
            <person name="Beckwith C.J."/>
            <person name="Beseler K.G."/>
            <person name="Brison A."/>
            <person name="Carone J.V."/>
            <person name="Caskin T.P."/>
            <person name="Diamond M."/>
            <person name="Durham M.E."/>
            <person name="Foxe J.M."/>
            <person name="Go M."/>
            <person name="Henderson B.A."/>
            <person name="Jones I.B."/>
            <person name="McGettigan J.A."/>
            <person name="Micheletti S.J."/>
            <person name="Nasrallah M.E."/>
            <person name="Ortiz D."/>
            <person name="Piller C.R."/>
            <person name="Privatt S.R."/>
            <person name="Schneider S.L."/>
            <person name="Sharp S."/>
            <person name="Smith T.C."/>
            <person name="Stanton J.D."/>
            <person name="Ullery H.E."/>
            <person name="Wilson R.J."/>
            <person name="Serrano M.G."/>
            <person name="Buck G."/>
            <person name="Lee V."/>
            <person name="Wang Y."/>
            <person name="Carvalho R."/>
            <person name="Voegtly L."/>
            <person name="Shi R."/>
            <person name="Duckworth R."/>
            <person name="Johnson A."/>
            <person name="Loviza R."/>
            <person name="Walstead R."/>
            <person name="Shah Z."/>
            <person name="Kiflezghi M."/>
            <person name="Wade K."/>
            <person name="Ball S.L."/>
            <person name="Bradley K.W."/>
            <person name="Asai D.J."/>
            <person name="Bowman C.A."/>
            <person name="Russell D.A."/>
            <person name="Pope W.H."/>
            <person name="Jacobs-Sera D."/>
            <person name="Hendrix R.W."/>
            <person name="Hatfull G.F."/>
        </authorList>
    </citation>
    <scope>NUCLEOTIDE SEQUENCE</scope>
</reference>
<dbReference type="AlphaFoldDB" id="A0A2P2BZD4"/>
<dbReference type="PROSITE" id="PS51257">
    <property type="entry name" value="PROKAR_LIPOPROTEIN"/>
    <property type="match status" value="1"/>
</dbReference>
<feature type="region of interest" description="Disordered" evidence="1">
    <location>
        <begin position="21"/>
        <end position="43"/>
    </location>
</feature>